<proteinExistence type="predicted"/>
<accession>A0A1L7CRC7</accession>
<keyword evidence="3" id="KW-1185">Reference proteome</keyword>
<feature type="region of interest" description="Disordered" evidence="1">
    <location>
        <begin position="86"/>
        <end position="113"/>
    </location>
</feature>
<evidence type="ECO:0000313" key="2">
    <source>
        <dbReference type="EMBL" id="APT88400.1"/>
    </source>
</evidence>
<evidence type="ECO:0000256" key="1">
    <source>
        <dbReference type="SAM" id="MobiDB-lite"/>
    </source>
</evidence>
<gene>
    <name evidence="2" type="ORF">CFRA_02930</name>
</gene>
<reference evidence="2 3" key="1">
    <citation type="submission" date="2014-08" db="EMBL/GenBank/DDBJ databases">
        <title>Complete genome sequence of Corynebacterium frankenforstense ST18(T) (=DSM 45800(T)), isolated from raw cow milk.</title>
        <authorList>
            <person name="Ruckert C."/>
            <person name="Albersmeier A."/>
            <person name="Winkler A."/>
            <person name="Lipski A."/>
            <person name="Kalinowski J."/>
        </authorList>
    </citation>
    <scope>NUCLEOTIDE SEQUENCE [LARGE SCALE GENOMIC DNA]</scope>
    <source>
        <strain evidence="2 3">ST18</strain>
    </source>
</reference>
<dbReference type="KEGG" id="cfk:CFRA_02930"/>
<name>A0A1L7CRC7_9CORY</name>
<protein>
    <recommendedName>
        <fullName evidence="4">TIGR03089 family protein</fullName>
    </recommendedName>
</protein>
<evidence type="ECO:0008006" key="4">
    <source>
        <dbReference type="Google" id="ProtNLM"/>
    </source>
</evidence>
<organism evidence="2 3">
    <name type="scientific">Corynebacterium frankenforstense DSM 45800</name>
    <dbReference type="NCBI Taxonomy" id="1437875"/>
    <lineage>
        <taxon>Bacteria</taxon>
        <taxon>Bacillati</taxon>
        <taxon>Actinomycetota</taxon>
        <taxon>Actinomycetes</taxon>
        <taxon>Mycobacteriales</taxon>
        <taxon>Corynebacteriaceae</taxon>
        <taxon>Corynebacterium</taxon>
    </lineage>
</organism>
<dbReference type="STRING" id="1437875.CFRA_02930"/>
<dbReference type="SUPFAM" id="SSF56801">
    <property type="entry name" value="Acetyl-CoA synthetase-like"/>
    <property type="match status" value="1"/>
</dbReference>
<dbReference type="EMBL" id="CP009247">
    <property type="protein sequence ID" value="APT88400.1"/>
    <property type="molecule type" value="Genomic_DNA"/>
</dbReference>
<dbReference type="RefSeq" id="WP_075663379.1">
    <property type="nucleotide sequence ID" value="NZ_CP009247.1"/>
</dbReference>
<evidence type="ECO:0000313" key="3">
    <source>
        <dbReference type="Proteomes" id="UP000185434"/>
    </source>
</evidence>
<dbReference type="InterPro" id="IPR017523">
    <property type="entry name" value="Rv3268"/>
</dbReference>
<dbReference type="NCBIfam" id="TIGR03089">
    <property type="entry name" value="TIGR03089 family protein"/>
    <property type="match status" value="1"/>
</dbReference>
<dbReference type="OrthoDB" id="3396763at2"/>
<dbReference type="Proteomes" id="UP000185434">
    <property type="component" value="Chromosome"/>
</dbReference>
<sequence length="223" mass="23136">MELLRHLLDADPAGPRLTVYDEHTGARLDFSATTLDNWAAKVATMLLEELDLDADSRILIDLPVGWQAAAIALGAMAAGVDHTLDPGAPAADPDDLDVVFTSPGRAGDHPGPDLVLVTDDPFGRGVAETGGTLPPGAVDFGPTVRFYPDVFPAPTMSLADLAETTDIPAGARVLATGWTDDASFTRQVLEPLAVGGSTVVVSGFAEAARLDAIAAAEKVTLRL</sequence>
<dbReference type="AlphaFoldDB" id="A0A1L7CRC7"/>